<keyword evidence="2" id="KW-1185">Reference proteome</keyword>
<accession>A0ACB7TV80</accession>
<proteinExistence type="predicted"/>
<gene>
    <name evidence="1" type="ORF">IHE45_20G081600</name>
</gene>
<keyword evidence="1" id="KW-0378">Hydrolase</keyword>
<evidence type="ECO:0000313" key="1">
    <source>
        <dbReference type="EMBL" id="KAH7651804.1"/>
    </source>
</evidence>
<organism evidence="1 2">
    <name type="scientific">Dioscorea alata</name>
    <name type="common">Purple yam</name>
    <dbReference type="NCBI Taxonomy" id="55571"/>
    <lineage>
        <taxon>Eukaryota</taxon>
        <taxon>Viridiplantae</taxon>
        <taxon>Streptophyta</taxon>
        <taxon>Embryophyta</taxon>
        <taxon>Tracheophyta</taxon>
        <taxon>Spermatophyta</taxon>
        <taxon>Magnoliopsida</taxon>
        <taxon>Liliopsida</taxon>
        <taxon>Dioscoreales</taxon>
        <taxon>Dioscoreaceae</taxon>
        <taxon>Dioscorea</taxon>
    </lineage>
</organism>
<sequence length="291" mass="32118">MASLKISAVIFDLDGTLLDTERATRGIMAEFLARYGKEPDAEKEEKRLGKMHKESAADIVVDYDLPFTADEYSAAIMPMYQQRWPQAKALPGVSRLVNHLHRHGVPLALASNSMKQHIELKISHQHGWKECFSVILGGNEVKNGKPAPDIFLEASKRLGVDISECLVIEDSLVGVRAAKASGAKVVAVPSLQCQEEYQELANCVLNSLIEFRPELWGLPSFEDWVQSALPIDPLYMSGMISKAFQQDGFTVINTISGSDSYLSIPDQVSGVFFGWEKIETIGTFKVVMSIG</sequence>
<protein>
    <submittedName>
        <fullName evidence="1">HAD hydrolase subfamily IA protein</fullName>
        <ecNumber evidence="1">2.7.1.26</ecNumber>
    </submittedName>
</protein>
<keyword evidence="1" id="KW-0808">Transferase</keyword>
<dbReference type="EMBL" id="CM037030">
    <property type="protein sequence ID" value="KAH7651804.1"/>
    <property type="molecule type" value="Genomic_DNA"/>
</dbReference>
<reference evidence="2" key="1">
    <citation type="journal article" date="2022" name="Nat. Commun.">
        <title>Chromosome evolution and the genetic basis of agronomically important traits in greater yam.</title>
        <authorList>
            <person name="Bredeson J.V."/>
            <person name="Lyons J.B."/>
            <person name="Oniyinde I.O."/>
            <person name="Okereke N.R."/>
            <person name="Kolade O."/>
            <person name="Nnabue I."/>
            <person name="Nwadili C.O."/>
            <person name="Hribova E."/>
            <person name="Parker M."/>
            <person name="Nwogha J."/>
            <person name="Shu S."/>
            <person name="Carlson J."/>
            <person name="Kariba R."/>
            <person name="Muthemba S."/>
            <person name="Knop K."/>
            <person name="Barton G.J."/>
            <person name="Sherwood A.V."/>
            <person name="Lopez-Montes A."/>
            <person name="Asiedu R."/>
            <person name="Jamnadass R."/>
            <person name="Muchugi A."/>
            <person name="Goodstein D."/>
            <person name="Egesi C.N."/>
            <person name="Featherston J."/>
            <person name="Asfaw A."/>
            <person name="Simpson G.G."/>
            <person name="Dolezel J."/>
            <person name="Hendre P.S."/>
            <person name="Van Deynze A."/>
            <person name="Kumar P.L."/>
            <person name="Obidiegwu J.E."/>
            <person name="Bhattacharjee R."/>
            <person name="Rokhsar D.S."/>
        </authorList>
    </citation>
    <scope>NUCLEOTIDE SEQUENCE [LARGE SCALE GENOMIC DNA]</scope>
    <source>
        <strain evidence="2">cv. TDa95/00328</strain>
    </source>
</reference>
<name>A0ACB7TV80_DIOAL</name>
<comment type="caution">
    <text evidence="1">The sequence shown here is derived from an EMBL/GenBank/DDBJ whole genome shotgun (WGS) entry which is preliminary data.</text>
</comment>
<evidence type="ECO:0000313" key="2">
    <source>
        <dbReference type="Proteomes" id="UP000827976"/>
    </source>
</evidence>
<dbReference type="EC" id="2.7.1.26" evidence="1"/>
<dbReference type="Proteomes" id="UP000827976">
    <property type="component" value="Chromosome 20"/>
</dbReference>